<dbReference type="InterPro" id="IPR036105">
    <property type="entry name" value="DiNase_FeMo-co_biosyn_sf"/>
</dbReference>
<accession>A0A101IJM5</accession>
<evidence type="ECO:0000313" key="2">
    <source>
        <dbReference type="EMBL" id="KUK44251.1"/>
    </source>
</evidence>
<dbReference type="InterPro" id="IPR033913">
    <property type="entry name" value="MTH1175_dom"/>
</dbReference>
<proteinExistence type="predicted"/>
<reference evidence="3" key="1">
    <citation type="journal article" date="2015" name="MBio">
        <title>Genome-resolved metagenomic analysis reveals roles for candidate phyla and other microbial community members in biogeochemical transformations in oil reservoirs.</title>
        <authorList>
            <person name="Hu P."/>
            <person name="Tom L."/>
            <person name="Singh A."/>
            <person name="Thomas B.C."/>
            <person name="Baker B.J."/>
            <person name="Piceno Y.M."/>
            <person name="Andersen G.L."/>
            <person name="Banfield J.F."/>
        </authorList>
    </citation>
    <scope>NUCLEOTIDE SEQUENCE [LARGE SCALE GENOMIC DNA]</scope>
    <source>
        <strain evidence="3">56_747</strain>
    </source>
</reference>
<feature type="domain" description="Dinitrogenase iron-molybdenum cofactor biosynthesis" evidence="1">
    <location>
        <begin position="14"/>
        <end position="101"/>
    </location>
</feature>
<dbReference type="PATRIC" id="fig|301375.6.peg.66"/>
<dbReference type="SUPFAM" id="SSF53146">
    <property type="entry name" value="Nitrogenase accessory factor-like"/>
    <property type="match status" value="1"/>
</dbReference>
<evidence type="ECO:0000313" key="4">
    <source>
        <dbReference type="Proteomes" id="UP000053961"/>
    </source>
</evidence>
<name>A0A101IJM5_9EURY</name>
<dbReference type="Proteomes" id="UP000057043">
    <property type="component" value="Unassembled WGS sequence"/>
</dbReference>
<organism evidence="3 4">
    <name type="scientific">Methanothrix harundinacea</name>
    <dbReference type="NCBI Taxonomy" id="301375"/>
    <lineage>
        <taxon>Archaea</taxon>
        <taxon>Methanobacteriati</taxon>
        <taxon>Methanobacteriota</taxon>
        <taxon>Stenosarchaea group</taxon>
        <taxon>Methanomicrobia</taxon>
        <taxon>Methanotrichales</taxon>
        <taxon>Methanotrichaceae</taxon>
        <taxon>Methanothrix</taxon>
    </lineage>
</organism>
<reference evidence="4 5" key="2">
    <citation type="journal article" date="2015" name="MBio">
        <title>Genome-Resolved Metagenomic Analysis Reveals Roles for Candidate Phyla and Other Microbial Community Members in Biogeochemical Transformations in Oil Reservoirs.</title>
        <authorList>
            <person name="Hu P."/>
            <person name="Tom L."/>
            <person name="Singh A."/>
            <person name="Thomas B.C."/>
            <person name="Baker B.J."/>
            <person name="Piceno Y.M."/>
            <person name="Andersen G.L."/>
            <person name="Banfield J.F."/>
        </authorList>
    </citation>
    <scope>NUCLEOTIDE SEQUENCE [LARGE SCALE GENOMIC DNA]</scope>
    <source>
        <strain evidence="2">57_489</strain>
    </source>
</reference>
<evidence type="ECO:0000313" key="5">
    <source>
        <dbReference type="Proteomes" id="UP000057043"/>
    </source>
</evidence>
<dbReference type="PANTHER" id="PTHR42983">
    <property type="entry name" value="DINITROGENASE IRON-MOLYBDENUM COFACTOR PROTEIN-RELATED"/>
    <property type="match status" value="1"/>
</dbReference>
<dbReference type="EMBL" id="LGHB01000015">
    <property type="protein sequence ID" value="KUK96333.1"/>
    <property type="molecule type" value="Genomic_DNA"/>
</dbReference>
<protein>
    <submittedName>
        <fullName evidence="3">Dinitrogenase iron-molybdenum cofactor biosynthesis protein</fullName>
    </submittedName>
</protein>
<sequence>MKVAVPTMGDQGLNELICAHFGRAETFTIVDIDSGDVEVIRNTSEHMGGTGLPPELISAKGAHVMLTGGLGPKAVKMFEGYGIEVFVGATGTVRDAISDWKEGYLEEATDKNACREHRH</sequence>
<dbReference type="PANTHER" id="PTHR42983:SF1">
    <property type="entry name" value="IRON-MOLYBDENUM PROTEIN"/>
    <property type="match status" value="1"/>
</dbReference>
<dbReference type="Gene3D" id="3.30.420.130">
    <property type="entry name" value="Dinitrogenase iron-molybdenum cofactor biosynthesis domain"/>
    <property type="match status" value="1"/>
</dbReference>
<dbReference type="EMBL" id="LGFT01000030">
    <property type="protein sequence ID" value="KUK44251.1"/>
    <property type="molecule type" value="Genomic_DNA"/>
</dbReference>
<dbReference type="CDD" id="cd00851">
    <property type="entry name" value="MTH1175"/>
    <property type="match status" value="1"/>
</dbReference>
<dbReference type="AlphaFoldDB" id="A0A101IJM5"/>
<comment type="caution">
    <text evidence="3">The sequence shown here is derived from an EMBL/GenBank/DDBJ whole genome shotgun (WGS) entry which is preliminary data.</text>
</comment>
<dbReference type="Pfam" id="PF02579">
    <property type="entry name" value="Nitro_FeMo-Co"/>
    <property type="match status" value="1"/>
</dbReference>
<dbReference type="Proteomes" id="UP000053961">
    <property type="component" value="Unassembled WGS sequence"/>
</dbReference>
<dbReference type="InterPro" id="IPR003731">
    <property type="entry name" value="Di-Nase_FeMo-co_biosynth"/>
</dbReference>
<gene>
    <name evidence="2" type="ORF">XD72_1383</name>
    <name evidence="3" type="ORF">XE07_1175</name>
</gene>
<evidence type="ECO:0000313" key="3">
    <source>
        <dbReference type="EMBL" id="KUK96333.1"/>
    </source>
</evidence>
<evidence type="ECO:0000259" key="1">
    <source>
        <dbReference type="Pfam" id="PF02579"/>
    </source>
</evidence>